<dbReference type="AlphaFoldDB" id="A0AAD7HZ06"/>
<feature type="region of interest" description="Disordered" evidence="1">
    <location>
        <begin position="157"/>
        <end position="187"/>
    </location>
</feature>
<evidence type="ECO:0000256" key="1">
    <source>
        <dbReference type="SAM" id="MobiDB-lite"/>
    </source>
</evidence>
<dbReference type="Proteomes" id="UP001215598">
    <property type="component" value="Unassembled WGS sequence"/>
</dbReference>
<proteinExistence type="predicted"/>
<sequence length="261" mass="29939">MTNLNPMHRLGLVLALRLQDELLEDGVGAGDDAGRECQLEFREIMRSQHFCERRRRRDEHQHPDAHGLHAPTAESEQLGIYRPAAYRRLDELHKALECTAPAPTPTAQTRPLRCVPLRVSHKRTKRHRDSRRVLPPVPLWVYARHRRHPLTYKRAKHIPPASRASAKSRSGTLNGAEHPHSRPDQAHCRRTRLRAATTSPRHQLDSDGDGAICHPAPAPNTCARTLLTDACHRQRRDQDYPWRTPRLNEDRPRALASQQHL</sequence>
<gene>
    <name evidence="2" type="ORF">B0H16DRAFT_1733813</name>
</gene>
<evidence type="ECO:0000313" key="2">
    <source>
        <dbReference type="EMBL" id="KAJ7730290.1"/>
    </source>
</evidence>
<feature type="compositionally biased region" description="Basic and acidic residues" evidence="1">
    <location>
        <begin position="177"/>
        <end position="187"/>
    </location>
</feature>
<comment type="caution">
    <text evidence="2">The sequence shown here is derived from an EMBL/GenBank/DDBJ whole genome shotgun (WGS) entry which is preliminary data.</text>
</comment>
<reference evidence="2" key="1">
    <citation type="submission" date="2023-03" db="EMBL/GenBank/DDBJ databases">
        <title>Massive genome expansion in bonnet fungi (Mycena s.s.) driven by repeated elements and novel gene families across ecological guilds.</title>
        <authorList>
            <consortium name="Lawrence Berkeley National Laboratory"/>
            <person name="Harder C.B."/>
            <person name="Miyauchi S."/>
            <person name="Viragh M."/>
            <person name="Kuo A."/>
            <person name="Thoen E."/>
            <person name="Andreopoulos B."/>
            <person name="Lu D."/>
            <person name="Skrede I."/>
            <person name="Drula E."/>
            <person name="Henrissat B."/>
            <person name="Morin E."/>
            <person name="Kohler A."/>
            <person name="Barry K."/>
            <person name="LaButti K."/>
            <person name="Morin E."/>
            <person name="Salamov A."/>
            <person name="Lipzen A."/>
            <person name="Mereny Z."/>
            <person name="Hegedus B."/>
            <person name="Baldrian P."/>
            <person name="Stursova M."/>
            <person name="Weitz H."/>
            <person name="Taylor A."/>
            <person name="Grigoriev I.V."/>
            <person name="Nagy L.G."/>
            <person name="Martin F."/>
            <person name="Kauserud H."/>
        </authorList>
    </citation>
    <scope>NUCLEOTIDE SEQUENCE</scope>
    <source>
        <strain evidence="2">CBHHK182m</strain>
    </source>
</reference>
<feature type="region of interest" description="Disordered" evidence="1">
    <location>
        <begin position="242"/>
        <end position="261"/>
    </location>
</feature>
<keyword evidence="3" id="KW-1185">Reference proteome</keyword>
<feature type="compositionally biased region" description="Basic and acidic residues" evidence="1">
    <location>
        <begin position="242"/>
        <end position="253"/>
    </location>
</feature>
<dbReference type="EMBL" id="JARKIB010000160">
    <property type="protein sequence ID" value="KAJ7730290.1"/>
    <property type="molecule type" value="Genomic_DNA"/>
</dbReference>
<evidence type="ECO:0000313" key="3">
    <source>
        <dbReference type="Proteomes" id="UP001215598"/>
    </source>
</evidence>
<name>A0AAD7HZ06_9AGAR</name>
<feature type="compositionally biased region" description="Basic and acidic residues" evidence="1">
    <location>
        <begin position="58"/>
        <end position="67"/>
    </location>
</feature>
<protein>
    <submittedName>
        <fullName evidence="2">Uncharacterized protein</fullName>
    </submittedName>
</protein>
<organism evidence="2 3">
    <name type="scientific">Mycena metata</name>
    <dbReference type="NCBI Taxonomy" id="1033252"/>
    <lineage>
        <taxon>Eukaryota</taxon>
        <taxon>Fungi</taxon>
        <taxon>Dikarya</taxon>
        <taxon>Basidiomycota</taxon>
        <taxon>Agaricomycotina</taxon>
        <taxon>Agaricomycetes</taxon>
        <taxon>Agaricomycetidae</taxon>
        <taxon>Agaricales</taxon>
        <taxon>Marasmiineae</taxon>
        <taxon>Mycenaceae</taxon>
        <taxon>Mycena</taxon>
    </lineage>
</organism>
<feature type="region of interest" description="Disordered" evidence="1">
    <location>
        <begin position="54"/>
        <end position="76"/>
    </location>
</feature>
<feature type="compositionally biased region" description="Low complexity" evidence="1">
    <location>
        <begin position="161"/>
        <end position="170"/>
    </location>
</feature>
<accession>A0AAD7HZ06</accession>